<organism evidence="1 2">
    <name type="scientific">Staphylococcus agnetis</name>
    <dbReference type="NCBI Taxonomy" id="985762"/>
    <lineage>
        <taxon>Bacteria</taxon>
        <taxon>Bacillati</taxon>
        <taxon>Bacillota</taxon>
        <taxon>Bacilli</taxon>
        <taxon>Bacillales</taxon>
        <taxon>Staphylococcaceae</taxon>
        <taxon>Staphylococcus</taxon>
    </lineage>
</organism>
<dbReference type="EMBL" id="WMFL01000082">
    <property type="protein sequence ID" value="NJI03254.1"/>
    <property type="molecule type" value="Genomic_DNA"/>
</dbReference>
<evidence type="ECO:0000313" key="2">
    <source>
        <dbReference type="Proteomes" id="UP000646308"/>
    </source>
</evidence>
<accession>A0A2T4MKG4</accession>
<dbReference type="RefSeq" id="WP_107368872.1">
    <property type="nucleotide sequence ID" value="NZ_CP045927.1"/>
</dbReference>
<name>A0A2T4MKG4_9STAP</name>
<comment type="caution">
    <text evidence="1">The sequence shown here is derived from an EMBL/GenBank/DDBJ whole genome shotgun (WGS) entry which is preliminary data.</text>
</comment>
<dbReference type="InterPro" id="IPR036249">
    <property type="entry name" value="Thioredoxin-like_sf"/>
</dbReference>
<evidence type="ECO:0000313" key="1">
    <source>
        <dbReference type="EMBL" id="NJI03254.1"/>
    </source>
</evidence>
<reference evidence="1" key="1">
    <citation type="submission" date="2019-11" db="EMBL/GenBank/DDBJ databases">
        <title>Whole genome comparisons of Staphylococcus agnetis isolates from cattle and chickens.</title>
        <authorList>
            <person name="Rhoads D."/>
            <person name="Shwani A."/>
            <person name="Adkins P."/>
            <person name="Calcutt M."/>
            <person name="Middleton J."/>
        </authorList>
    </citation>
    <scope>NUCLEOTIDE SEQUENCE</scope>
    <source>
        <strain evidence="1">1387</strain>
    </source>
</reference>
<dbReference type="Proteomes" id="UP000646308">
    <property type="component" value="Unassembled WGS sequence"/>
</dbReference>
<sequence>MSYLIVLFIILSGIGHLIVLNKINKTRREISGLPIGTTFPNYNKRSKSQRRHVVIAVSTTCTVCQRLFKTFSKMSDTAHITLVFVDEPPVVEAFVAQHPHLKRINIVTRYNRDDLYLKSTPLAFILNQQDMIIDKISLVSLKEIET</sequence>
<gene>
    <name evidence="1" type="ORF">GLV84_10480</name>
</gene>
<proteinExistence type="predicted"/>
<dbReference type="GeneID" id="57691305"/>
<dbReference type="AlphaFoldDB" id="A0A2T4MKG4"/>
<protein>
    <submittedName>
        <fullName evidence="1">Uncharacterized protein</fullName>
    </submittedName>
</protein>
<dbReference type="SUPFAM" id="SSF52833">
    <property type="entry name" value="Thioredoxin-like"/>
    <property type="match status" value="1"/>
</dbReference>